<proteinExistence type="predicted"/>
<dbReference type="AlphaFoldDB" id="A0A6B0T9U8"/>
<dbReference type="InterPro" id="IPR029063">
    <property type="entry name" value="SAM-dependent_MTases_sf"/>
</dbReference>
<dbReference type="PROSITE" id="PS51682">
    <property type="entry name" value="SAM_OMT_I"/>
    <property type="match status" value="1"/>
</dbReference>
<gene>
    <name evidence="4" type="ORF">GRX03_08545</name>
</gene>
<dbReference type="GO" id="GO:0008171">
    <property type="term" value="F:O-methyltransferase activity"/>
    <property type="evidence" value="ECO:0007669"/>
    <property type="project" value="InterPro"/>
</dbReference>
<dbReference type="PANTHER" id="PTHR43167:SF1">
    <property type="entry name" value="PUTATIVE (AFU_ORTHOLOGUE AFUA_6G01830)-RELATED"/>
    <property type="match status" value="1"/>
</dbReference>
<dbReference type="RefSeq" id="WP_159763794.1">
    <property type="nucleotide sequence ID" value="NZ_WUUT01000003.1"/>
</dbReference>
<dbReference type="Pfam" id="PF01596">
    <property type="entry name" value="Methyltransf_3"/>
    <property type="match status" value="1"/>
</dbReference>
<protein>
    <submittedName>
        <fullName evidence="4">Methyltransferase domain-containing protein</fullName>
    </submittedName>
</protein>
<accession>A0A6B0T9U8</accession>
<name>A0A6B0T9U8_9EURY</name>
<dbReference type="OrthoDB" id="21414at2157"/>
<evidence type="ECO:0000313" key="4">
    <source>
        <dbReference type="EMBL" id="MXR51650.1"/>
    </source>
</evidence>
<dbReference type="GO" id="GO:0032259">
    <property type="term" value="P:methylation"/>
    <property type="evidence" value="ECO:0007669"/>
    <property type="project" value="UniProtKB-KW"/>
</dbReference>
<reference evidence="4 5" key="1">
    <citation type="submission" date="2019-12" db="EMBL/GenBank/DDBJ databases">
        <title>Isolation and characterization of three novel carbon monoxide-oxidizing members of Halobacteria from salione crusts and soils.</title>
        <authorList>
            <person name="Myers M.R."/>
            <person name="King G.M."/>
        </authorList>
    </citation>
    <scope>NUCLEOTIDE SEQUENCE [LARGE SCALE GENOMIC DNA]</scope>
    <source>
        <strain evidence="4 5">WSH3</strain>
    </source>
</reference>
<sequence>MSEDVVPSEVTDLAGLIGPEPDEIIRAMEDHADDEDFPTVGPAVGAWLSVLARTTDAERIFEFGSGFGYSAYWFARGMEAGEIVLTEVDADELDQAESYFERAGIADRARFEYGDAIDIVERYDGPFDIVLIDNEKQRYEEALRAVEDKLRPGSLVLADNAITAGVIDREDVIALLRGEDVPTATEASRGIAAYLEYVRTHDRFETSLLPAGEGVAVSVVTDS</sequence>
<organism evidence="4 5">
    <name type="scientific">Halovenus carboxidivorans</name>
    <dbReference type="NCBI Taxonomy" id="2692199"/>
    <lineage>
        <taxon>Archaea</taxon>
        <taxon>Methanobacteriati</taxon>
        <taxon>Methanobacteriota</taxon>
        <taxon>Stenosarchaea group</taxon>
        <taxon>Halobacteria</taxon>
        <taxon>Halobacteriales</taxon>
        <taxon>Haloarculaceae</taxon>
        <taxon>Halovenus</taxon>
    </lineage>
</organism>
<keyword evidence="1 4" id="KW-0489">Methyltransferase</keyword>
<evidence type="ECO:0000256" key="2">
    <source>
        <dbReference type="ARBA" id="ARBA00022679"/>
    </source>
</evidence>
<keyword evidence="2 4" id="KW-0808">Transferase</keyword>
<evidence type="ECO:0000313" key="5">
    <source>
        <dbReference type="Proteomes" id="UP000466535"/>
    </source>
</evidence>
<keyword evidence="3" id="KW-0949">S-adenosyl-L-methionine</keyword>
<dbReference type="Gene3D" id="3.40.50.150">
    <property type="entry name" value="Vaccinia Virus protein VP39"/>
    <property type="match status" value="1"/>
</dbReference>
<dbReference type="Proteomes" id="UP000466535">
    <property type="component" value="Unassembled WGS sequence"/>
</dbReference>
<keyword evidence="5" id="KW-1185">Reference proteome</keyword>
<dbReference type="CDD" id="cd02440">
    <property type="entry name" value="AdoMet_MTases"/>
    <property type="match status" value="1"/>
</dbReference>
<evidence type="ECO:0000256" key="3">
    <source>
        <dbReference type="ARBA" id="ARBA00022691"/>
    </source>
</evidence>
<comment type="caution">
    <text evidence="4">The sequence shown here is derived from an EMBL/GenBank/DDBJ whole genome shotgun (WGS) entry which is preliminary data.</text>
</comment>
<dbReference type="EMBL" id="WUUT01000003">
    <property type="protein sequence ID" value="MXR51650.1"/>
    <property type="molecule type" value="Genomic_DNA"/>
</dbReference>
<dbReference type="SUPFAM" id="SSF53335">
    <property type="entry name" value="S-adenosyl-L-methionine-dependent methyltransferases"/>
    <property type="match status" value="1"/>
</dbReference>
<dbReference type="PANTHER" id="PTHR43167">
    <property type="entry name" value="PUTATIVE (AFU_ORTHOLOGUE AFUA_6G01830)-RELATED"/>
    <property type="match status" value="1"/>
</dbReference>
<evidence type="ECO:0000256" key="1">
    <source>
        <dbReference type="ARBA" id="ARBA00022603"/>
    </source>
</evidence>
<dbReference type="InterPro" id="IPR002935">
    <property type="entry name" value="SAM_O-MeTrfase"/>
</dbReference>